<comment type="caution">
    <text evidence="2">The sequence shown here is derived from an EMBL/GenBank/DDBJ whole genome shotgun (WGS) entry which is preliminary data.</text>
</comment>
<reference evidence="2" key="1">
    <citation type="submission" date="2016-04" db="EMBL/GenBank/DDBJ databases">
        <authorList>
            <person name="Nguyen H.D."/>
            <person name="Samba Siva P."/>
            <person name="Cullis J."/>
            <person name="Levesque C.A."/>
            <person name="Hambleton S."/>
        </authorList>
    </citation>
    <scope>NUCLEOTIDE SEQUENCE</scope>
    <source>
        <strain evidence="2">DAOMC 236422</strain>
    </source>
</reference>
<accession>A0A8X7ND19</accession>
<dbReference type="Proteomes" id="UP000078113">
    <property type="component" value="Unassembled WGS sequence"/>
</dbReference>
<organism evidence="2 3">
    <name type="scientific">Tilletia walkeri</name>
    <dbReference type="NCBI Taxonomy" id="117179"/>
    <lineage>
        <taxon>Eukaryota</taxon>
        <taxon>Fungi</taxon>
        <taxon>Dikarya</taxon>
        <taxon>Basidiomycota</taxon>
        <taxon>Ustilaginomycotina</taxon>
        <taxon>Exobasidiomycetes</taxon>
        <taxon>Tilletiales</taxon>
        <taxon>Tilletiaceae</taxon>
        <taxon>Tilletia</taxon>
    </lineage>
</organism>
<proteinExistence type="predicted"/>
<evidence type="ECO:0000256" key="1">
    <source>
        <dbReference type="SAM" id="MobiDB-lite"/>
    </source>
</evidence>
<feature type="region of interest" description="Disordered" evidence="1">
    <location>
        <begin position="329"/>
        <end position="357"/>
    </location>
</feature>
<dbReference type="Gene3D" id="1.25.40.10">
    <property type="entry name" value="Tetratricopeptide repeat domain"/>
    <property type="match status" value="1"/>
</dbReference>
<sequence>MSESMHSDAEVEDLDYLQPAPRHIQVKQEELEYDPFHDDASPSASDSDSDDEVEVEALDDLRVGQINAQNLSDRVRESFLVDDGTQISKKFIDSRYPLRSSTRYPLRSFTRIKAAPGLSDMFSKLEPILPLHPDVIGDGLNQVEGLLNRGLRLQYSKPHCVKVVKIVMNLWKDVVDHPKLSKQYSAPGTTANVLLSLVHGCLLLFRSRLLSHGESSLVNRSRRRKYHQAALAKSVKDIRRVVMDSRKKFGMADKIHRIAAGLPELEDRPTMTVPSVVESLKRTINNVLQRFRVQHLWISLGLEYPNVGALHPTFAFLRQINLEIYKPDASRKRKHGDEDGEGSSADAQQTKTDKAKSQLISMLQSETNASWFHFKDVIHLTKWKDNTRRRVRKWWKHVNNLETILSDPDHHLIIQRVLVLILQLNFHDSARVVAELLVVVYREAYERDPSDRTKTKNLCAALGALSTVLTRTYWYLDRHLDAVKAAEEGIQLVMPLYLKQRSGSKMLYGSLQLALSNALFALLEHNANDAQQLFLGCRSWMAADLAIVTFRQVVSVHPQSMHCKEGLAQALQRQASTALFLLGRFSALKDKHGAISLDKFHWKTLPKCCAIFSTTQEALFVHGSLEDNLSERIESHLTNIKGEAIQIYRELAALKPIAYDPLLADVLEWKATTFKSNVEESLGAYEEGQKVFARLIEAWPNHFSRKAAQFHAKYALQLRLKAQYHKAAEALSTAIENQTAITQQPKAWTLWRGFNMVASLASCHALVLSQLDRYVEAFEEAQRAETVFYDVPAMNHPRTKVFLAEPIAVKGFAEWMLDRPQDALRTLRQSLKLLEDYEALNVDKDKKKKKNGEPLKTDCVLNPVYVLASGWKAGVEASLGDPERAQGNINKAIEQARALLCSKPAQRTAELYTDPIDHILPHLLVISAAILLERKCVDEAFACVEESLELGEEGRKCSPTTYKTALLVKKRLLELTERPYEAAVYAFKADLLPGTGFMDKVQCCTLYDHDTTLSCYERMT</sequence>
<feature type="compositionally biased region" description="Basic and acidic residues" evidence="1">
    <location>
        <begin position="26"/>
        <end position="40"/>
    </location>
</feature>
<reference evidence="2" key="2">
    <citation type="journal article" date="2019" name="IMA Fungus">
        <title>Genome sequencing and comparison of five Tilletia species to identify candidate genes for the detection of regulated species infecting wheat.</title>
        <authorList>
            <person name="Nguyen H.D.T."/>
            <person name="Sultana T."/>
            <person name="Kesanakurti P."/>
            <person name="Hambleton S."/>
        </authorList>
    </citation>
    <scope>NUCLEOTIDE SEQUENCE</scope>
    <source>
        <strain evidence="2">DAOMC 236422</strain>
    </source>
</reference>
<dbReference type="InterPro" id="IPR011990">
    <property type="entry name" value="TPR-like_helical_dom_sf"/>
</dbReference>
<gene>
    <name evidence="2" type="ORF">A4X09_0g2080</name>
</gene>
<evidence type="ECO:0000313" key="2">
    <source>
        <dbReference type="EMBL" id="KAE8270245.1"/>
    </source>
</evidence>
<dbReference type="EMBL" id="LWDG02000057">
    <property type="protein sequence ID" value="KAE8270245.1"/>
    <property type="molecule type" value="Genomic_DNA"/>
</dbReference>
<feature type="region of interest" description="Disordered" evidence="1">
    <location>
        <begin position="1"/>
        <end position="53"/>
    </location>
</feature>
<name>A0A8X7ND19_9BASI</name>
<protein>
    <submittedName>
        <fullName evidence="2">Uncharacterized protein</fullName>
    </submittedName>
</protein>
<dbReference type="AlphaFoldDB" id="A0A8X7ND19"/>
<keyword evidence="3" id="KW-1185">Reference proteome</keyword>
<dbReference type="SUPFAM" id="SSF48452">
    <property type="entry name" value="TPR-like"/>
    <property type="match status" value="1"/>
</dbReference>
<evidence type="ECO:0000313" key="3">
    <source>
        <dbReference type="Proteomes" id="UP000078113"/>
    </source>
</evidence>